<keyword evidence="2 5" id="KW-0479">Metal-binding</keyword>
<reference evidence="8 9" key="1">
    <citation type="journal article" date="2016" name="Nat. Commun.">
        <title>Local admixture of amplified and diversified secreted pathogenesis determinants shapes mosaic Toxoplasma gondii genomes.</title>
        <authorList>
            <person name="Lorenzi H."/>
            <person name="Khan A."/>
            <person name="Behnke M.S."/>
            <person name="Namasivayam S."/>
            <person name="Swapna L.S."/>
            <person name="Hadjithomas M."/>
            <person name="Karamycheva S."/>
            <person name="Pinney D."/>
            <person name="Brunk B.P."/>
            <person name="Ajioka J.W."/>
            <person name="Ajzenberg D."/>
            <person name="Boothroyd J.C."/>
            <person name="Boyle J.P."/>
            <person name="Darde M.L."/>
            <person name="Diaz-Miranda M.A."/>
            <person name="Dubey J.P."/>
            <person name="Fritz H.M."/>
            <person name="Gennari S.M."/>
            <person name="Gregory B.D."/>
            <person name="Kim K."/>
            <person name="Saeij J.P."/>
            <person name="Su C."/>
            <person name="White M.W."/>
            <person name="Zhu X.Q."/>
            <person name="Howe D.K."/>
            <person name="Rosenthal B.M."/>
            <person name="Grigg M.E."/>
            <person name="Parkinson J."/>
            <person name="Liu L."/>
            <person name="Kissinger J.C."/>
            <person name="Roos D.S."/>
            <person name="Sibley L.D."/>
        </authorList>
    </citation>
    <scope>NUCLEOTIDE SEQUENCE [LARGE SCALE GENOMIC DNA]</scope>
    <source>
        <strain evidence="8 9">ARI</strain>
    </source>
</reference>
<comment type="caution">
    <text evidence="8">The sequence shown here is derived from an EMBL/GenBank/DDBJ whole genome shotgun (WGS) entry which is preliminary data.</text>
</comment>
<evidence type="ECO:0000259" key="7">
    <source>
        <dbReference type="SMART" id="SM00990"/>
    </source>
</evidence>
<accession>A0A139YAU4</accession>
<feature type="compositionally biased region" description="Polar residues" evidence="6">
    <location>
        <begin position="1821"/>
        <end position="1830"/>
    </location>
</feature>
<keyword evidence="5" id="KW-0464">Manganese</keyword>
<feature type="compositionally biased region" description="Basic and acidic residues" evidence="6">
    <location>
        <begin position="2056"/>
        <end position="2128"/>
    </location>
</feature>
<dbReference type="GO" id="GO:0046872">
    <property type="term" value="F:metal ion binding"/>
    <property type="evidence" value="ECO:0007669"/>
    <property type="project" value="UniProtKB-KW"/>
</dbReference>
<feature type="compositionally biased region" description="Basic and acidic residues" evidence="6">
    <location>
        <begin position="2481"/>
        <end position="2501"/>
    </location>
</feature>
<dbReference type="GO" id="GO:0005634">
    <property type="term" value="C:nucleus"/>
    <property type="evidence" value="ECO:0007669"/>
    <property type="project" value="UniProtKB-SubCell"/>
</dbReference>
<dbReference type="GO" id="GO:0036297">
    <property type="term" value="P:interstrand cross-link repair"/>
    <property type="evidence" value="ECO:0007669"/>
    <property type="project" value="InterPro"/>
</dbReference>
<dbReference type="EMBL" id="AGQS02003396">
    <property type="protein sequence ID" value="KYF49547.1"/>
    <property type="molecule type" value="Genomic_DNA"/>
</dbReference>
<feature type="region of interest" description="Disordered" evidence="6">
    <location>
        <begin position="311"/>
        <end position="369"/>
    </location>
</feature>
<dbReference type="GO" id="GO:0017108">
    <property type="term" value="F:5'-flap endonuclease activity"/>
    <property type="evidence" value="ECO:0007669"/>
    <property type="project" value="TreeGrafter"/>
</dbReference>
<feature type="region of interest" description="Disordered" evidence="6">
    <location>
        <begin position="590"/>
        <end position="693"/>
    </location>
</feature>
<feature type="compositionally biased region" description="Polar residues" evidence="6">
    <location>
        <begin position="284"/>
        <end position="294"/>
    </location>
</feature>
<name>A0A139YAU4_TOXGO</name>
<dbReference type="Proteomes" id="UP000074247">
    <property type="component" value="Unassembled WGS sequence"/>
</dbReference>
<feature type="compositionally biased region" description="Acidic residues" evidence="6">
    <location>
        <begin position="2290"/>
        <end position="2299"/>
    </location>
</feature>
<evidence type="ECO:0000313" key="9">
    <source>
        <dbReference type="Proteomes" id="UP000074247"/>
    </source>
</evidence>
<dbReference type="PANTHER" id="PTHR15749">
    <property type="entry name" value="FANCONI-ASSOCIATED NUCLEASE 1"/>
    <property type="match status" value="1"/>
</dbReference>
<keyword evidence="5" id="KW-0234">DNA repair</keyword>
<feature type="domain" description="VRR-NUC" evidence="7">
    <location>
        <begin position="2406"/>
        <end position="2544"/>
    </location>
</feature>
<feature type="region of interest" description="Disordered" evidence="6">
    <location>
        <begin position="1"/>
        <end position="102"/>
    </location>
</feature>
<feature type="compositionally biased region" description="Basic and acidic residues" evidence="6">
    <location>
        <begin position="2170"/>
        <end position="2194"/>
    </location>
</feature>
<feature type="region of interest" description="Disordered" evidence="6">
    <location>
        <begin position="2571"/>
        <end position="2734"/>
    </location>
</feature>
<feature type="region of interest" description="Disordered" evidence="6">
    <location>
        <begin position="1075"/>
        <end position="1094"/>
    </location>
</feature>
<organism evidence="8 9">
    <name type="scientific">Toxoplasma gondii ARI</name>
    <dbReference type="NCBI Taxonomy" id="1074872"/>
    <lineage>
        <taxon>Eukaryota</taxon>
        <taxon>Sar</taxon>
        <taxon>Alveolata</taxon>
        <taxon>Apicomplexa</taxon>
        <taxon>Conoidasida</taxon>
        <taxon>Coccidia</taxon>
        <taxon>Eucoccidiorida</taxon>
        <taxon>Eimeriorina</taxon>
        <taxon>Sarcocystidae</taxon>
        <taxon>Toxoplasma</taxon>
    </lineage>
</organism>
<feature type="compositionally biased region" description="Basic and acidic residues" evidence="6">
    <location>
        <begin position="620"/>
        <end position="629"/>
    </location>
</feature>
<sequence length="2763" mass="300078">MASRGRNGEGRRPGRRSFPFFLRNGHRNRGLSSSGAVPSGERCRRPADLATEGRCPEATRTPQSTLLDFFSRQSRDQQRQGNHASRRSAGEESREDATETCDGAPCSAAAQCADSGRPGTRVSCRSSTWRLVSASQEVVEVIEVSSHDEESVAALPADAQCREATHRSLEHVEACQLGRRHMKRTRGWSLHESEGASTDMHRTDEGGRTRRGLSSAGSRREGGHSSTFFAPPDSDDCRPVPAASQVVPSDMCGRREPVKSDVSAGVEDSGMGASPGDRKRLTLSRPTLSSDGGSVSATCLVAEKSLSPARSLPAVDNHTPGARGYAECEKQPSEPFSEASGAAPPCGSGRLDGRDDPATEGVQRSADRSASLHALECTCSTPSSERTPVEEDASGRCPPWMWNYTAPVYACLEASCTFNSHLFSRSEKGDLRRLVRLLALPIDVPDEETGEPRGVGETSPTGRDAEVEACETVGSWKRTPCQALSPGARLLFCRLVLQFCRTPRREVDFHSFGLNDVETRASAAQAHAADAAPSSSRRSASLLASPWLRLAPLLSRSRREVADPQAALDELRTCGLFTVWDPRSGVHTPDDGAWLRSSGGLPAPSGGAATPDAESAQVRSDLRRLRCRPDLPLPEQGDRLDRKGGDPQPAGDITSPRVPSTRRTSTGSSGESHTSSSPGSSPDTNGSEGVTCIGGRPASFSWAPPEFRVHSTQCSPLTSSGACPREPRSAASVSAASQGSTCSKTQGVSRWSAQRRAAAATLKNSLIAAFDCLTVPELQRIVAEVDATLAIPSRASPFSRRFGSLACSTLAAQLRRLFPASRRMPRAQGDQRHTRVFKRRSDCLAFLGVAAEAAFVSLLREQGDDSCVDFSTWAPCLSRLVRTGKQAEQPGVKMKKLTHFFKAAASSETLQSRSRVSTAQSARSGDNRVATRSVCPRDAASSRTSNATRDGEFTSAAAVASDPASSVHTPQCGGATAASLASGPSQNAAASGAFWSLSDGERFLQMLREVLVHCVGPLVSFHDAKVLHTLCVAFFAFHVVHSSFLNFLSRSAPPAAVLWTSRSRSGLLPLTFDAETPSRDQRQPGEVQGNEGLRNEAEETVFSLAAAAISPAVSRLAGLVTYHLQAQRTGGHPTFVRERGNATSNHERRTDGGGGLTKGRTSVDEQDSGDGQWDGGLDEEGSGDDKGGSRIAARTVTSQQPGAPPSRREAERLSSTEGDAVLARRKDEDGVERAVSSELHLWGRVGEKRICETCGGAAVRKPRQLEAPPLRCRCSCCEYARAHTPIFASRVSLFVYAAALLEEWRLSALLWGGLVLPAPERLGDSRETAVLAIVQNAAEKLRAHVEQAEDLLIRHLSRGGRLDSVASNAEGGVEEGGKVCAVAEDVETVSCSFLESPFSPSGLMESTAEMPNFCGRRLGEGGGSLAAAELQLGADVPTGGGDASSPRLRRALEVATPPSKLFRFTPQFVWAKTISHGLELVEQRKCHRQAVDLLRLLLRLHRLRQSLTHCLTFDRAPSAARRRRTASETRGGDSEETPGDTEETHRGAEKMDRNRKGTLLPPADSPQLSTGSAKSRHVGRENVRLQPAVCRALSRHAGQWYNRLMVLLKVHLSRPLESLVVAVECLREPEGAVSLAERLAIGKRATALAKTLAHAAEKARKQRKGQKDQRGEGRRETRPRDATQSRPRVAQRGRRGQKVEVKDDDVVESDAETEKTEKTEETEETEEVGKRRETAEPVPDCWVDVLRLVGFPGETASEAVSVSVCGVAKPFQKRDSASVLSGTDATPQQSVSQSLPSPPVRSKGTADPRASPEDKREDSKTLTCVSGETNVQERPTGYAASLGWPLGWSVGGASSPLVESAAEDASRVSGWGESARLSWTRFFPRDVHARLLETEELQSLIEKDLPHSVVYARPLQASQQTGKSSVFVGWDNRLLSVEELCMQHYSMAGDWRAVHDEGRCLRMLFRVMTFDLDASVEQTGDRGSAEKEADAEKRGGPANGCGEEEGAEEATAEISEDEAGVEKAEDVSEKETDLSGETQRTQNSANRENASLPEASRSRETKEEERNEEARGASEVSRHGLPLREEAKSKREGEMRCPRCVSDDAVEKAVTDNEERGDGNFGEEKGEDGQPFVEIVFLPLSEPTAPSSIDGGEAAGKGEKSFAEPTSGGFERRPGESAERIGREEERILGREAEEISSPFSCRPGDAMSREAKMQKFLEQLAKASRLQVAEAVRRTVRRMYGMRLPGLSWRGVWQGREEDGEEERAEEKEGDAKGGEEKTEAEKGAKAEEAEEEDEEPEGGGSNEDVREAAHLSAVRSDVADEQAQVLAGDAEIRESLPKTPWHEAVNSQSERREGQKENSNPEAHPEESCDPTEKKAKSARTPGEAPVRAREKERDQKKTKEKNVDERDTRIKQRESAKEACAGFFSMLAYGVGGRGLSEAFRLFSEDFSYWGGGLPDLLLWRNSDAKSRTRPSAAIPPCEDKREELEPLERSSDSRNGGEMDPEILFAEVKGPRDRLSEKQRYWLAHLLRAGVPCEMCKVLPPALASESSWGAPSSAVSCGENALSLSAQEARGTEEDGGPVPRERRHGEAPEQEASVSTFSDEDEDEDWERKQEVPGCPGAGLRRRKRSRENREEAAENSQRQEDKEKGRKQEPGETLFPVEKEATETKRMAACETRRTGVDAQRRQSKRGGRKLASSQVREAQLSKFSESDVETARANDVKKDQKRQRTGLSRVRLRVEWEEHDADKVEALCRRTRKSL</sequence>
<comment type="catalytic activity">
    <reaction evidence="5">
        <text>Hydrolytically removes 5'-nucleotides successively from the 3'-hydroxy termini of 3'-hydroxy-terminated oligonucleotides.</text>
        <dbReference type="EC" id="3.1.4.1"/>
    </reaction>
</comment>
<feature type="compositionally biased region" description="Basic and acidic residues" evidence="6">
    <location>
        <begin position="2664"/>
        <end position="2688"/>
    </location>
</feature>
<feature type="region of interest" description="Disordered" evidence="6">
    <location>
        <begin position="1127"/>
        <end position="1218"/>
    </location>
</feature>
<feature type="compositionally biased region" description="Basic and acidic residues" evidence="6">
    <location>
        <begin position="2365"/>
        <end position="2378"/>
    </location>
</feature>
<dbReference type="InterPro" id="IPR014883">
    <property type="entry name" value="VRR_NUC"/>
</dbReference>
<feature type="compositionally biased region" description="Low complexity" evidence="6">
    <location>
        <begin position="654"/>
        <end position="687"/>
    </location>
</feature>
<evidence type="ECO:0000256" key="2">
    <source>
        <dbReference type="ARBA" id="ARBA00022723"/>
    </source>
</evidence>
<feature type="compositionally biased region" description="Basic and acidic residues" evidence="6">
    <location>
        <begin position="636"/>
        <end position="645"/>
    </location>
</feature>
<feature type="compositionally biased region" description="Low complexity" evidence="6">
    <location>
        <begin position="597"/>
        <end position="611"/>
    </location>
</feature>
<feature type="compositionally biased region" description="Basic and acidic residues" evidence="6">
    <location>
        <begin position="2634"/>
        <end position="2657"/>
    </location>
</feature>
<feature type="compositionally biased region" description="Polar residues" evidence="6">
    <location>
        <begin position="2035"/>
        <end position="2049"/>
    </location>
</feature>
<keyword evidence="4 5" id="KW-0460">Magnesium</keyword>
<feature type="compositionally biased region" description="Basic and acidic residues" evidence="6">
    <location>
        <begin position="189"/>
        <end position="208"/>
    </location>
</feature>
<feature type="region of interest" description="Disordered" evidence="6">
    <location>
        <begin position="2249"/>
        <end position="2418"/>
    </location>
</feature>
<evidence type="ECO:0000256" key="4">
    <source>
        <dbReference type="ARBA" id="ARBA00022842"/>
    </source>
</evidence>
<keyword evidence="5" id="KW-0227">DNA damage</keyword>
<keyword evidence="5" id="KW-0539">Nucleus</keyword>
<proteinExistence type="inferred from homology"/>
<dbReference type="OrthoDB" id="258143at2759"/>
<feature type="region of interest" description="Disordered" evidence="6">
    <location>
        <begin position="186"/>
        <end position="294"/>
    </location>
</feature>
<feature type="region of interest" description="Disordered" evidence="6">
    <location>
        <begin position="711"/>
        <end position="746"/>
    </location>
</feature>
<dbReference type="InterPro" id="IPR033315">
    <property type="entry name" value="Fan1-like"/>
</dbReference>
<comment type="cofactor">
    <cofactor evidence="5">
        <name>Mg(2+)</name>
        <dbReference type="ChEBI" id="CHEBI:18420"/>
    </cofactor>
    <cofactor evidence="5">
        <name>Mn(2+)</name>
        <dbReference type="ChEBI" id="CHEBI:29035"/>
    </cofactor>
</comment>
<feature type="region of interest" description="Disordered" evidence="6">
    <location>
        <begin position="1977"/>
        <end position="2208"/>
    </location>
</feature>
<evidence type="ECO:0000256" key="6">
    <source>
        <dbReference type="SAM" id="MobiDB-lite"/>
    </source>
</evidence>
<evidence type="ECO:0000256" key="1">
    <source>
        <dbReference type="ARBA" id="ARBA00022722"/>
    </source>
</evidence>
<feature type="compositionally biased region" description="Acidic residues" evidence="6">
    <location>
        <begin position="1702"/>
        <end position="1711"/>
    </location>
</feature>
<protein>
    <recommendedName>
        <fullName evidence="5">Fanconi-associated nuclease</fullName>
        <ecNumber evidence="5">3.1.4.1</ecNumber>
    </recommendedName>
</protein>
<feature type="compositionally biased region" description="Basic and acidic residues" evidence="6">
    <location>
        <begin position="1135"/>
        <end position="1151"/>
    </location>
</feature>
<keyword evidence="1 5" id="KW-0540">Nuclease</keyword>
<keyword evidence="3 5" id="KW-0378">Hydrolase</keyword>
<dbReference type="Pfam" id="PF08774">
    <property type="entry name" value="VRR_NUC"/>
    <property type="match status" value="1"/>
</dbReference>
<feature type="compositionally biased region" description="Basic and acidic residues" evidence="6">
    <location>
        <begin position="1"/>
        <end position="12"/>
    </location>
</feature>
<feature type="compositionally biased region" description="Basic and acidic residues" evidence="6">
    <location>
        <begin position="2717"/>
        <end position="2726"/>
    </location>
</feature>
<feature type="compositionally biased region" description="Basic and acidic residues" evidence="6">
    <location>
        <begin position="2266"/>
        <end position="2289"/>
    </location>
</feature>
<feature type="compositionally biased region" description="Basic and acidic residues" evidence="6">
    <location>
        <begin position="1542"/>
        <end position="1555"/>
    </location>
</feature>
<feature type="region of interest" description="Disordered" evidence="6">
    <location>
        <begin position="1652"/>
        <end position="1735"/>
    </location>
</feature>
<dbReference type="EC" id="3.1.4.1" evidence="5"/>
<feature type="region of interest" description="Disordered" evidence="6">
    <location>
        <begin position="1518"/>
        <end position="1580"/>
    </location>
</feature>
<feature type="compositionally biased region" description="Basic and acidic residues" evidence="6">
    <location>
        <begin position="1979"/>
        <end position="1995"/>
    </location>
</feature>
<feature type="compositionally biased region" description="Polar residues" evidence="6">
    <location>
        <begin position="912"/>
        <end position="924"/>
    </location>
</feature>
<evidence type="ECO:0000256" key="5">
    <source>
        <dbReference type="RuleBase" id="RU365033"/>
    </source>
</evidence>
<feature type="compositionally biased region" description="Basic and acidic residues" evidence="6">
    <location>
        <begin position="1804"/>
        <end position="1820"/>
    </location>
</feature>
<gene>
    <name evidence="8" type="ORF">TGARI_247790</name>
</gene>
<comment type="function">
    <text evidence="5">Nuclease required for the repair of DNA interstrand cross-links (ICL). Acts as a 5'-3' exonuclease that anchors at a cut end of DNA and cleaves DNA successively at every third nucleotide, allowing to excise an ICL from one strand through flanking incisions.</text>
</comment>
<feature type="compositionally biased region" description="Basic and acidic residues" evidence="6">
    <location>
        <begin position="88"/>
        <end position="97"/>
    </location>
</feature>
<feature type="compositionally biased region" description="Acidic residues" evidence="6">
    <location>
        <begin position="2002"/>
        <end position="2019"/>
    </location>
</feature>
<dbReference type="GO" id="GO:0008409">
    <property type="term" value="F:5'-3' exonuclease activity"/>
    <property type="evidence" value="ECO:0007669"/>
    <property type="project" value="TreeGrafter"/>
</dbReference>
<feature type="region of interest" description="Disordered" evidence="6">
    <location>
        <begin position="2471"/>
        <end position="2509"/>
    </location>
</feature>
<evidence type="ECO:0000256" key="3">
    <source>
        <dbReference type="ARBA" id="ARBA00022801"/>
    </source>
</evidence>
<dbReference type="GO" id="GO:0070336">
    <property type="term" value="F:flap-structured DNA binding"/>
    <property type="evidence" value="ECO:0007669"/>
    <property type="project" value="TreeGrafter"/>
</dbReference>
<dbReference type="VEuPathDB" id="ToxoDB:TGARI_247790"/>
<feature type="compositionally biased region" description="Basic and acidic residues" evidence="6">
    <location>
        <begin position="2389"/>
        <end position="2418"/>
    </location>
</feature>
<feature type="region of interest" description="Disordered" evidence="6">
    <location>
        <begin position="912"/>
        <end position="954"/>
    </location>
</feature>
<dbReference type="GO" id="GO:0004528">
    <property type="term" value="F:phosphodiesterase I activity"/>
    <property type="evidence" value="ECO:0007669"/>
    <property type="project" value="UniProtKB-EC"/>
</dbReference>
<comment type="subcellular location">
    <subcellularLocation>
        <location evidence="5">Nucleus</location>
    </subcellularLocation>
</comment>
<feature type="region of interest" description="Disordered" evidence="6">
    <location>
        <begin position="1778"/>
        <end position="1830"/>
    </location>
</feature>
<feature type="compositionally biased region" description="Basic and acidic residues" evidence="6">
    <location>
        <begin position="2020"/>
        <end position="2033"/>
    </location>
</feature>
<dbReference type="PANTHER" id="PTHR15749:SF4">
    <property type="entry name" value="FANCONI-ASSOCIATED NUCLEASE 1"/>
    <property type="match status" value="1"/>
</dbReference>
<evidence type="ECO:0000313" key="8">
    <source>
        <dbReference type="EMBL" id="KYF49547.1"/>
    </source>
</evidence>
<comment type="similarity">
    <text evidence="5">Belongs to the FAN1 family.</text>
</comment>
<feature type="compositionally biased region" description="Basic and acidic residues" evidence="6">
    <location>
        <begin position="1655"/>
        <end position="1683"/>
    </location>
</feature>
<feature type="compositionally biased region" description="Polar residues" evidence="6">
    <location>
        <begin position="711"/>
        <end position="721"/>
    </location>
</feature>
<dbReference type="SMART" id="SM00990">
    <property type="entry name" value="VRR_NUC"/>
    <property type="match status" value="1"/>
</dbReference>